<dbReference type="InterPro" id="IPR052337">
    <property type="entry name" value="SAT4-like"/>
</dbReference>
<protein>
    <recommendedName>
        <fullName evidence="7">Rhodopsin domain-containing protein</fullName>
    </recommendedName>
</protein>
<sequence length="287" mass="31549">MSSATAVDLTESKQAGLRALYIAMAIVPTVIVLIRAWSRALLPVSPTSIISTKFWWDDWTAFAAAAINVAVCGLGLKLIDLGLGLHLQALPPENIEKFLKLLWIVYYIFDTGTAVGKASALFFYARIFSASHSKFKYALWLVHALNVAWLLTILLCVTFMCSPIRKAWDTTLPGTCLNTGILWTGSGSEIAISVISVSIPSVFYLAQQVHRKGFWSIVPTRAKLSAQGHTGTHDQLRDEEDDRLVARAHNYPYLSQTKATAEFSGANERSESIAHSGIIVMHNIEVV</sequence>
<feature type="transmembrane region" description="Helical" evidence="6">
    <location>
        <begin position="180"/>
        <end position="206"/>
    </location>
</feature>
<dbReference type="PANTHER" id="PTHR33048:SF47">
    <property type="entry name" value="INTEGRAL MEMBRANE PROTEIN-RELATED"/>
    <property type="match status" value="1"/>
</dbReference>
<dbReference type="GO" id="GO:0016020">
    <property type="term" value="C:membrane"/>
    <property type="evidence" value="ECO:0007669"/>
    <property type="project" value="UniProtKB-SubCell"/>
</dbReference>
<organism evidence="8 9">
    <name type="scientific">Cytospora paraplurivora</name>
    <dbReference type="NCBI Taxonomy" id="2898453"/>
    <lineage>
        <taxon>Eukaryota</taxon>
        <taxon>Fungi</taxon>
        <taxon>Dikarya</taxon>
        <taxon>Ascomycota</taxon>
        <taxon>Pezizomycotina</taxon>
        <taxon>Sordariomycetes</taxon>
        <taxon>Sordariomycetidae</taxon>
        <taxon>Diaporthales</taxon>
        <taxon>Cytosporaceae</taxon>
        <taxon>Cytospora</taxon>
    </lineage>
</organism>
<feature type="transmembrane region" description="Helical" evidence="6">
    <location>
        <begin position="137"/>
        <end position="160"/>
    </location>
</feature>
<keyword evidence="2 6" id="KW-0812">Transmembrane</keyword>
<evidence type="ECO:0000259" key="7">
    <source>
        <dbReference type="Pfam" id="PF20684"/>
    </source>
</evidence>
<feature type="domain" description="Rhodopsin" evidence="7">
    <location>
        <begin position="50"/>
        <end position="212"/>
    </location>
</feature>
<evidence type="ECO:0000313" key="8">
    <source>
        <dbReference type="EMBL" id="KAK7744558.1"/>
    </source>
</evidence>
<dbReference type="AlphaFoldDB" id="A0AAN9YH28"/>
<evidence type="ECO:0000313" key="9">
    <source>
        <dbReference type="Proteomes" id="UP001320245"/>
    </source>
</evidence>
<feature type="transmembrane region" description="Helical" evidence="6">
    <location>
        <begin position="103"/>
        <end position="125"/>
    </location>
</feature>
<evidence type="ECO:0000256" key="4">
    <source>
        <dbReference type="ARBA" id="ARBA00023136"/>
    </source>
</evidence>
<gene>
    <name evidence="8" type="ORF">SLS53_003443</name>
</gene>
<comment type="subcellular location">
    <subcellularLocation>
        <location evidence="1">Membrane</location>
        <topology evidence="1">Multi-pass membrane protein</topology>
    </subcellularLocation>
</comment>
<evidence type="ECO:0000256" key="2">
    <source>
        <dbReference type="ARBA" id="ARBA00022692"/>
    </source>
</evidence>
<dbReference type="PANTHER" id="PTHR33048">
    <property type="entry name" value="PTH11-LIKE INTEGRAL MEMBRANE PROTEIN (AFU_ORTHOLOGUE AFUA_5G11245)"/>
    <property type="match status" value="1"/>
</dbReference>
<feature type="transmembrane region" description="Helical" evidence="6">
    <location>
        <begin position="59"/>
        <end position="83"/>
    </location>
</feature>
<dbReference type="EMBL" id="JAJSPL020000010">
    <property type="protein sequence ID" value="KAK7744558.1"/>
    <property type="molecule type" value="Genomic_DNA"/>
</dbReference>
<evidence type="ECO:0000256" key="5">
    <source>
        <dbReference type="ARBA" id="ARBA00038359"/>
    </source>
</evidence>
<comment type="similarity">
    <text evidence="5">Belongs to the SAT4 family.</text>
</comment>
<keyword evidence="3 6" id="KW-1133">Transmembrane helix</keyword>
<name>A0AAN9YH28_9PEZI</name>
<accession>A0AAN9YH28</accession>
<feature type="transmembrane region" description="Helical" evidence="6">
    <location>
        <begin position="20"/>
        <end position="38"/>
    </location>
</feature>
<dbReference type="InterPro" id="IPR049326">
    <property type="entry name" value="Rhodopsin_dom_fungi"/>
</dbReference>
<dbReference type="Proteomes" id="UP001320245">
    <property type="component" value="Unassembled WGS sequence"/>
</dbReference>
<evidence type="ECO:0000256" key="1">
    <source>
        <dbReference type="ARBA" id="ARBA00004141"/>
    </source>
</evidence>
<evidence type="ECO:0000256" key="6">
    <source>
        <dbReference type="SAM" id="Phobius"/>
    </source>
</evidence>
<keyword evidence="4 6" id="KW-0472">Membrane</keyword>
<keyword evidence="9" id="KW-1185">Reference proteome</keyword>
<proteinExistence type="inferred from homology"/>
<evidence type="ECO:0000256" key="3">
    <source>
        <dbReference type="ARBA" id="ARBA00022989"/>
    </source>
</evidence>
<reference evidence="8 9" key="1">
    <citation type="journal article" date="2023" name="PLoS ONE">
        <title>Cytospora paraplurivora sp. nov. isolated from orchards with fruit tree decline syndrome in Ontario, Canada.</title>
        <authorList>
            <person name="Ilyukhin E."/>
            <person name="Nguyen H.D.T."/>
            <person name="Castle A.J."/>
            <person name="Ellouze W."/>
        </authorList>
    </citation>
    <scope>NUCLEOTIDE SEQUENCE [LARGE SCALE GENOMIC DNA]</scope>
    <source>
        <strain evidence="8 9">FDS-564</strain>
    </source>
</reference>
<comment type="caution">
    <text evidence="8">The sequence shown here is derived from an EMBL/GenBank/DDBJ whole genome shotgun (WGS) entry which is preliminary data.</text>
</comment>
<dbReference type="Pfam" id="PF20684">
    <property type="entry name" value="Fung_rhodopsin"/>
    <property type="match status" value="1"/>
</dbReference>